<dbReference type="AlphaFoldDB" id="A0A1T4PQ15"/>
<name>A0A1T4PQ15_9FIRM</name>
<evidence type="ECO:0000313" key="2">
    <source>
        <dbReference type="EMBL" id="SJZ93672.1"/>
    </source>
</evidence>
<dbReference type="OrthoDB" id="2064927at2"/>
<evidence type="ECO:0000313" key="3">
    <source>
        <dbReference type="Proteomes" id="UP000189857"/>
    </source>
</evidence>
<dbReference type="Proteomes" id="UP000189857">
    <property type="component" value="Unassembled WGS sequence"/>
</dbReference>
<keyword evidence="1" id="KW-1133">Transmembrane helix</keyword>
<sequence>MREMLDEFKEKPKVSEEAEDRLETALLTKKERRAKNKAKFKERLAEMSGMEKFKYLVEYYKWYLIITAGLLLFLGSLSYVIYKNTRPLIISAAILNPVDPTEVNDKPFFDFAEANGIKKGHQLVSDIYSQVTIEEQVNRHSDSTSHANALTMQSTDDYYDIIITDQRGMEYITLLCVIYTLDSTLDEDNYNSLRDRFYYSSDYTEPSIATKALDSTTTDALRKLGPQNIPVGIDISDTAFAKGLNVGYEKIYLCVAGGKSENRKRVNMLLKYIFK</sequence>
<accession>A0A1T4PQ15</accession>
<reference evidence="2 3" key="1">
    <citation type="submission" date="2017-02" db="EMBL/GenBank/DDBJ databases">
        <authorList>
            <person name="Peterson S.W."/>
        </authorList>
    </citation>
    <scope>NUCLEOTIDE SEQUENCE [LARGE SCALE GENOMIC DNA]</scope>
    <source>
        <strain evidence="2 3">ATCC 17233</strain>
    </source>
</reference>
<dbReference type="EMBL" id="FUXA01000013">
    <property type="protein sequence ID" value="SJZ93672.1"/>
    <property type="molecule type" value="Genomic_DNA"/>
</dbReference>
<evidence type="ECO:0000256" key="1">
    <source>
        <dbReference type="SAM" id="Phobius"/>
    </source>
</evidence>
<gene>
    <name evidence="2" type="ORF">SAMN02745110_02099</name>
</gene>
<feature type="transmembrane region" description="Helical" evidence="1">
    <location>
        <begin position="62"/>
        <end position="82"/>
    </location>
</feature>
<dbReference type="RefSeq" id="WP_078787902.1">
    <property type="nucleotide sequence ID" value="NZ_FMTO01000012.1"/>
</dbReference>
<keyword evidence="1" id="KW-0472">Membrane</keyword>
<keyword evidence="3" id="KW-1185">Reference proteome</keyword>
<keyword evidence="1" id="KW-0812">Transmembrane</keyword>
<organism evidence="2 3">
    <name type="scientific">Eubacterium ruminantium</name>
    <dbReference type="NCBI Taxonomy" id="42322"/>
    <lineage>
        <taxon>Bacteria</taxon>
        <taxon>Bacillati</taxon>
        <taxon>Bacillota</taxon>
        <taxon>Clostridia</taxon>
        <taxon>Eubacteriales</taxon>
        <taxon>Eubacteriaceae</taxon>
        <taxon>Eubacterium</taxon>
    </lineage>
</organism>
<protein>
    <submittedName>
        <fullName evidence="2">Uncharacterized protein</fullName>
    </submittedName>
</protein>
<proteinExistence type="predicted"/>